<dbReference type="SMART" id="SM00028">
    <property type="entry name" value="TPR"/>
    <property type="match status" value="2"/>
</dbReference>
<feature type="repeat" description="TPR" evidence="3">
    <location>
        <begin position="29"/>
        <end position="62"/>
    </location>
</feature>
<name>A0A9E2NYC5_9FUSO</name>
<evidence type="ECO:0000313" key="5">
    <source>
        <dbReference type="Proteomes" id="UP000724657"/>
    </source>
</evidence>
<evidence type="ECO:0000256" key="3">
    <source>
        <dbReference type="PROSITE-ProRule" id="PRU00339"/>
    </source>
</evidence>
<feature type="repeat" description="TPR" evidence="3">
    <location>
        <begin position="63"/>
        <end position="96"/>
    </location>
</feature>
<evidence type="ECO:0000256" key="1">
    <source>
        <dbReference type="ARBA" id="ARBA00022737"/>
    </source>
</evidence>
<dbReference type="Pfam" id="PF00515">
    <property type="entry name" value="TPR_1"/>
    <property type="match status" value="1"/>
</dbReference>
<dbReference type="PANTHER" id="PTHR44186">
    <property type="match status" value="1"/>
</dbReference>
<protein>
    <submittedName>
        <fullName evidence="4">Tetratricopeptide repeat protein</fullName>
    </submittedName>
</protein>
<dbReference type="EMBL" id="JAHLFN010000019">
    <property type="protein sequence ID" value="MBU3841871.1"/>
    <property type="molecule type" value="Genomic_DNA"/>
</dbReference>
<dbReference type="PROSITE" id="PS50293">
    <property type="entry name" value="TPR_REGION"/>
    <property type="match status" value="1"/>
</dbReference>
<dbReference type="Pfam" id="PF13181">
    <property type="entry name" value="TPR_8"/>
    <property type="match status" value="1"/>
</dbReference>
<proteinExistence type="predicted"/>
<evidence type="ECO:0000313" key="4">
    <source>
        <dbReference type="EMBL" id="MBU3841871.1"/>
    </source>
</evidence>
<dbReference type="InterPro" id="IPR011990">
    <property type="entry name" value="TPR-like_helical_dom_sf"/>
</dbReference>
<dbReference type="InterPro" id="IPR019734">
    <property type="entry name" value="TPR_rpt"/>
</dbReference>
<keyword evidence="1" id="KW-0677">Repeat</keyword>
<comment type="caution">
    <text evidence="4">The sequence shown here is derived from an EMBL/GenBank/DDBJ whole genome shotgun (WGS) entry which is preliminary data.</text>
</comment>
<reference evidence="4" key="1">
    <citation type="journal article" date="2021" name="PeerJ">
        <title>Extensive microbial diversity within the chicken gut microbiome revealed by metagenomics and culture.</title>
        <authorList>
            <person name="Gilroy R."/>
            <person name="Ravi A."/>
            <person name="Getino M."/>
            <person name="Pursley I."/>
            <person name="Horton D.L."/>
            <person name="Alikhan N.F."/>
            <person name="Baker D."/>
            <person name="Gharbi K."/>
            <person name="Hall N."/>
            <person name="Watson M."/>
            <person name="Adriaenssens E.M."/>
            <person name="Foster-Nyarko E."/>
            <person name="Jarju S."/>
            <person name="Secka A."/>
            <person name="Antonio M."/>
            <person name="Oren A."/>
            <person name="Chaudhuri R.R."/>
            <person name="La Ragione R."/>
            <person name="Hildebrand F."/>
            <person name="Pallen M.J."/>
        </authorList>
    </citation>
    <scope>NUCLEOTIDE SEQUENCE</scope>
    <source>
        <strain evidence="4">A6-441</strain>
    </source>
</reference>
<sequence>MKNSQKILFLGLSIFLLGCSNTQKDNKEIEYSILRGVNLSKQQQYEKAMVEYQKAYSLDPENLILLKELGYCYYQFGDYNRAKEFWTKALEISPKDDNTIKNLAILYYKERDYDKVFDVVSQSYNPNSDYYLKLKALINYETGDKIEAYELFRKMKRESFDEECTLKNMELLKELDKKMELYSFMRESYPIFMDNKEYTLRYTQNLVELYNMNREAQEILLDYIVRNGNDENILLQLREMYLKDGDIQKAESVYKLIVR</sequence>
<evidence type="ECO:0000256" key="2">
    <source>
        <dbReference type="ARBA" id="ARBA00022803"/>
    </source>
</evidence>
<dbReference type="PROSITE" id="PS51257">
    <property type="entry name" value="PROKAR_LIPOPROTEIN"/>
    <property type="match status" value="1"/>
</dbReference>
<dbReference type="AlphaFoldDB" id="A0A9E2NYC5"/>
<accession>A0A9E2NYC5</accession>
<dbReference type="Proteomes" id="UP000724657">
    <property type="component" value="Unassembled WGS sequence"/>
</dbReference>
<reference evidence="4" key="2">
    <citation type="submission" date="2021-04" db="EMBL/GenBank/DDBJ databases">
        <authorList>
            <person name="Gilroy R."/>
        </authorList>
    </citation>
    <scope>NUCLEOTIDE SEQUENCE</scope>
    <source>
        <strain evidence="4">A6-441</strain>
    </source>
</reference>
<organism evidence="4 5">
    <name type="scientific">Candidatus Fusobacterium pullicola</name>
    <dbReference type="NCBI Taxonomy" id="2838601"/>
    <lineage>
        <taxon>Bacteria</taxon>
        <taxon>Fusobacteriati</taxon>
        <taxon>Fusobacteriota</taxon>
        <taxon>Fusobacteriia</taxon>
        <taxon>Fusobacteriales</taxon>
        <taxon>Fusobacteriaceae</taxon>
        <taxon>Fusobacterium</taxon>
    </lineage>
</organism>
<dbReference type="PANTHER" id="PTHR44186:SF1">
    <property type="entry name" value="BARDET-BIEDL SYNDROME 4 PROTEIN"/>
    <property type="match status" value="1"/>
</dbReference>
<dbReference type="PROSITE" id="PS50005">
    <property type="entry name" value="TPR"/>
    <property type="match status" value="2"/>
</dbReference>
<gene>
    <name evidence="4" type="ORF">IAA47_02625</name>
</gene>
<dbReference type="SUPFAM" id="SSF48452">
    <property type="entry name" value="TPR-like"/>
    <property type="match status" value="1"/>
</dbReference>
<keyword evidence="2 3" id="KW-0802">TPR repeat</keyword>
<dbReference type="Gene3D" id="1.25.40.10">
    <property type="entry name" value="Tetratricopeptide repeat domain"/>
    <property type="match status" value="1"/>
</dbReference>